<dbReference type="AlphaFoldDB" id="A0A4Y5Z050"/>
<dbReference type="OrthoDB" id="9796554at2"/>
<organism evidence="6 7">
    <name type="scientific">Luteibacter pinisoli</name>
    <dbReference type="NCBI Taxonomy" id="2589080"/>
    <lineage>
        <taxon>Bacteria</taxon>
        <taxon>Pseudomonadati</taxon>
        <taxon>Pseudomonadota</taxon>
        <taxon>Gammaproteobacteria</taxon>
        <taxon>Lysobacterales</taxon>
        <taxon>Rhodanobacteraceae</taxon>
        <taxon>Luteibacter</taxon>
    </lineage>
</organism>
<dbReference type="InterPro" id="IPR017937">
    <property type="entry name" value="Thioredoxin_CS"/>
</dbReference>
<gene>
    <name evidence="6" type="ORF">FIV34_02790</name>
</gene>
<dbReference type="PANTHER" id="PTHR42852:SF17">
    <property type="entry name" value="THIOREDOXIN-LIKE PROTEIN HI_1115"/>
    <property type="match status" value="1"/>
</dbReference>
<evidence type="ECO:0000256" key="2">
    <source>
        <dbReference type="ARBA" id="ARBA00022748"/>
    </source>
</evidence>
<accession>A0A4Y5Z050</accession>
<evidence type="ECO:0000256" key="4">
    <source>
        <dbReference type="SAM" id="Phobius"/>
    </source>
</evidence>
<dbReference type="GO" id="GO:0030313">
    <property type="term" value="C:cell envelope"/>
    <property type="evidence" value="ECO:0007669"/>
    <property type="project" value="UniProtKB-SubCell"/>
</dbReference>
<evidence type="ECO:0000256" key="3">
    <source>
        <dbReference type="ARBA" id="ARBA00023284"/>
    </source>
</evidence>
<dbReference type="GO" id="GO:0017004">
    <property type="term" value="P:cytochrome complex assembly"/>
    <property type="evidence" value="ECO:0007669"/>
    <property type="project" value="UniProtKB-KW"/>
</dbReference>
<dbReference type="KEGG" id="lpy:FIV34_02790"/>
<keyword evidence="3" id="KW-0676">Redox-active center</keyword>
<proteinExistence type="predicted"/>
<name>A0A4Y5Z050_9GAMM</name>
<dbReference type="Gene3D" id="3.40.30.10">
    <property type="entry name" value="Glutaredoxin"/>
    <property type="match status" value="1"/>
</dbReference>
<keyword evidence="7" id="KW-1185">Reference proteome</keyword>
<dbReference type="Proteomes" id="UP000316093">
    <property type="component" value="Chromosome"/>
</dbReference>
<dbReference type="PROSITE" id="PS00194">
    <property type="entry name" value="THIOREDOXIN_1"/>
    <property type="match status" value="1"/>
</dbReference>
<feature type="domain" description="Thioredoxin" evidence="5">
    <location>
        <begin position="39"/>
        <end position="177"/>
    </location>
</feature>
<sequence>MNRGPTFWIVLLAVAAAAGGLWLEHRRQHPTEVDGVTIAGVGDMAPAGTWLSTDGKPRRVADWRGKKVLINFWATWCGPCQHEMPLLSAAAKAHANQGVTILGVAEDTAPAVRAYLASHPVAYPVVIGASDAAGGSLSFGNTNRVMPYSVLVGQDGRILRRKIGTFSEQELAEWLAP</sequence>
<dbReference type="EMBL" id="CP041046">
    <property type="protein sequence ID" value="QDE38206.1"/>
    <property type="molecule type" value="Genomic_DNA"/>
</dbReference>
<reference evidence="6 7" key="1">
    <citation type="submission" date="2019-06" db="EMBL/GenBank/DDBJ databases">
        <title>A complete genome sequence for Luteibacter pinisoli MAH-14.</title>
        <authorList>
            <person name="Baltrus D.A."/>
        </authorList>
    </citation>
    <scope>NUCLEOTIDE SEQUENCE [LARGE SCALE GENOMIC DNA]</scope>
    <source>
        <strain evidence="6 7">MAH-14</strain>
    </source>
</reference>
<dbReference type="Pfam" id="PF08534">
    <property type="entry name" value="Redoxin"/>
    <property type="match status" value="1"/>
</dbReference>
<dbReference type="GO" id="GO:0015036">
    <property type="term" value="F:disulfide oxidoreductase activity"/>
    <property type="evidence" value="ECO:0007669"/>
    <property type="project" value="UniProtKB-ARBA"/>
</dbReference>
<keyword evidence="2" id="KW-0201">Cytochrome c-type biogenesis</keyword>
<dbReference type="SUPFAM" id="SSF52833">
    <property type="entry name" value="Thioredoxin-like"/>
    <property type="match status" value="1"/>
</dbReference>
<evidence type="ECO:0000313" key="7">
    <source>
        <dbReference type="Proteomes" id="UP000316093"/>
    </source>
</evidence>
<dbReference type="InterPro" id="IPR013740">
    <property type="entry name" value="Redoxin"/>
</dbReference>
<dbReference type="CDD" id="cd02966">
    <property type="entry name" value="TlpA_like_family"/>
    <property type="match status" value="1"/>
</dbReference>
<dbReference type="RefSeq" id="WP_139979467.1">
    <property type="nucleotide sequence ID" value="NZ_CP041046.1"/>
</dbReference>
<dbReference type="InterPro" id="IPR013766">
    <property type="entry name" value="Thioredoxin_domain"/>
</dbReference>
<evidence type="ECO:0000259" key="5">
    <source>
        <dbReference type="PROSITE" id="PS51352"/>
    </source>
</evidence>
<protein>
    <submittedName>
        <fullName evidence="6">TlpA family protein disulfide reductase</fullName>
    </submittedName>
</protein>
<dbReference type="InterPro" id="IPR050553">
    <property type="entry name" value="Thioredoxin_ResA/DsbE_sf"/>
</dbReference>
<dbReference type="PROSITE" id="PS51352">
    <property type="entry name" value="THIOREDOXIN_2"/>
    <property type="match status" value="1"/>
</dbReference>
<keyword evidence="4" id="KW-0472">Membrane</keyword>
<keyword evidence="4" id="KW-1133">Transmembrane helix</keyword>
<dbReference type="PANTHER" id="PTHR42852">
    <property type="entry name" value="THIOL:DISULFIDE INTERCHANGE PROTEIN DSBE"/>
    <property type="match status" value="1"/>
</dbReference>
<evidence type="ECO:0000313" key="6">
    <source>
        <dbReference type="EMBL" id="QDE38206.1"/>
    </source>
</evidence>
<evidence type="ECO:0000256" key="1">
    <source>
        <dbReference type="ARBA" id="ARBA00004196"/>
    </source>
</evidence>
<comment type="subcellular location">
    <subcellularLocation>
        <location evidence="1">Cell envelope</location>
    </subcellularLocation>
</comment>
<dbReference type="InterPro" id="IPR036249">
    <property type="entry name" value="Thioredoxin-like_sf"/>
</dbReference>
<keyword evidence="4" id="KW-0812">Transmembrane</keyword>
<feature type="transmembrane region" description="Helical" evidence="4">
    <location>
        <begin position="6"/>
        <end position="23"/>
    </location>
</feature>